<feature type="transmembrane region" description="Helical" evidence="1">
    <location>
        <begin position="84"/>
        <end position="103"/>
    </location>
</feature>
<dbReference type="AlphaFoldDB" id="A0A5F2BSG5"/>
<gene>
    <name evidence="2" type="ORF">EHQ76_05060</name>
</gene>
<protein>
    <submittedName>
        <fullName evidence="2">Uncharacterized protein</fullName>
    </submittedName>
</protein>
<comment type="caution">
    <text evidence="2">The sequence shown here is derived from an EMBL/GenBank/DDBJ whole genome shotgun (WGS) entry which is preliminary data.</text>
</comment>
<feature type="transmembrane region" description="Helical" evidence="1">
    <location>
        <begin position="12"/>
        <end position="34"/>
    </location>
</feature>
<sequence length="137" mass="15450">MKAKNRLRLHSYLGILSILLLSLRIFLSFVPLLPSSFSFLISTQEILLEIALVSGKIGIILGLFAFLTGAGLGKYMFVQNSEYTEIHIILLLAGLALQIPSISENHSNFYANLVAWISYPLLIAGWIYGRRIRRKRK</sequence>
<dbReference type="RefSeq" id="WP_135670024.1">
    <property type="nucleotide sequence ID" value="NZ_RQGN01000027.1"/>
</dbReference>
<organism evidence="2 3">
    <name type="scientific">Leptospira barantonii</name>
    <dbReference type="NCBI Taxonomy" id="2023184"/>
    <lineage>
        <taxon>Bacteria</taxon>
        <taxon>Pseudomonadati</taxon>
        <taxon>Spirochaetota</taxon>
        <taxon>Spirochaetia</taxon>
        <taxon>Leptospirales</taxon>
        <taxon>Leptospiraceae</taxon>
        <taxon>Leptospira</taxon>
    </lineage>
</organism>
<keyword evidence="1" id="KW-0812">Transmembrane</keyword>
<evidence type="ECO:0000313" key="3">
    <source>
        <dbReference type="Proteomes" id="UP000298429"/>
    </source>
</evidence>
<evidence type="ECO:0000313" key="2">
    <source>
        <dbReference type="EMBL" id="TGM07170.1"/>
    </source>
</evidence>
<feature type="transmembrane region" description="Helical" evidence="1">
    <location>
        <begin position="109"/>
        <end position="129"/>
    </location>
</feature>
<keyword evidence="1" id="KW-0472">Membrane</keyword>
<dbReference type="Proteomes" id="UP000298429">
    <property type="component" value="Unassembled WGS sequence"/>
</dbReference>
<dbReference type="OrthoDB" id="346152at2"/>
<dbReference type="EMBL" id="RQGN01000027">
    <property type="protein sequence ID" value="TGM07170.1"/>
    <property type="molecule type" value="Genomic_DNA"/>
</dbReference>
<keyword evidence="1" id="KW-1133">Transmembrane helix</keyword>
<evidence type="ECO:0000256" key="1">
    <source>
        <dbReference type="SAM" id="Phobius"/>
    </source>
</evidence>
<name>A0A5F2BSG5_9LEPT</name>
<accession>A0A5F2BSG5</accession>
<proteinExistence type="predicted"/>
<feature type="transmembrane region" description="Helical" evidence="1">
    <location>
        <begin position="46"/>
        <end position="72"/>
    </location>
</feature>
<reference evidence="2 3" key="1">
    <citation type="journal article" date="2019" name="PLoS Negl. Trop. Dis.">
        <title>Revisiting the worldwide diversity of Leptospira species in the environment.</title>
        <authorList>
            <person name="Vincent A.T."/>
            <person name="Schiettekatte O."/>
            <person name="Bourhy P."/>
            <person name="Veyrier F.J."/>
            <person name="Picardeau M."/>
        </authorList>
    </citation>
    <scope>NUCLEOTIDE SEQUENCE [LARGE SCALE GENOMIC DNA]</scope>
    <source>
        <strain evidence="2 3">201702444</strain>
    </source>
</reference>